<keyword evidence="3" id="KW-1133">Transmembrane helix</keyword>
<keyword evidence="1 2" id="KW-0443">Lipid metabolism</keyword>
<dbReference type="InterPro" id="IPR002641">
    <property type="entry name" value="PNPLA_dom"/>
</dbReference>
<feature type="short sequence motif" description="DGA/G" evidence="2">
    <location>
        <begin position="183"/>
        <end position="185"/>
    </location>
</feature>
<dbReference type="Proteomes" id="UP000298347">
    <property type="component" value="Unassembled WGS sequence"/>
</dbReference>
<protein>
    <recommendedName>
        <fullName evidence="4">PNPLA domain-containing protein</fullName>
    </recommendedName>
</protein>
<dbReference type="CDD" id="cd07207">
    <property type="entry name" value="Pat_ExoU_VipD_like"/>
    <property type="match status" value="1"/>
</dbReference>
<dbReference type="InterPro" id="IPR052580">
    <property type="entry name" value="Lipid_Hydrolase"/>
</dbReference>
<sequence>MWIDIVFSGGGIKGFAFVGALARLEKSGYRFKRAAGTSAGSIVAALLMAGYTASEMKKLMDGMDTRQLLDAPARIRFPFYKWLRVYFRMGLYRGEKLEHWLEKALADKGISVFSDLPPGSLKMIVSDVSKGKMVVIPDDLPDYGINPDSFSVARAVRMSAGLPFFFEPVSLFDGNGERSLIVDGGILSNFPIWIFDMEEGGLPARPYLGIQTTQGDKGEHAGIQNAFELFRGIFTAMHEAHDERTIQRIKDSNLIVIPIKNVTTKDFQISVEERSRLYQLGVERTDRFLQKWSY</sequence>
<evidence type="ECO:0000313" key="6">
    <source>
        <dbReference type="Proteomes" id="UP000298347"/>
    </source>
</evidence>
<comment type="caution">
    <text evidence="5">The sequence shown here is derived from an EMBL/GenBank/DDBJ whole genome shotgun (WGS) entry which is preliminary data.</text>
</comment>
<feature type="transmembrane region" description="Helical" evidence="3">
    <location>
        <begin position="34"/>
        <end position="53"/>
    </location>
</feature>
<feature type="active site" description="Proton acceptor" evidence="2">
    <location>
        <position position="183"/>
    </location>
</feature>
<dbReference type="PROSITE" id="PS51635">
    <property type="entry name" value="PNPLA"/>
    <property type="match status" value="1"/>
</dbReference>
<organism evidence="5 6">
    <name type="scientific">Sporolactobacillus shoreae</name>
    <dbReference type="NCBI Taxonomy" id="1465501"/>
    <lineage>
        <taxon>Bacteria</taxon>
        <taxon>Bacillati</taxon>
        <taxon>Bacillota</taxon>
        <taxon>Bacilli</taxon>
        <taxon>Bacillales</taxon>
        <taxon>Sporolactobacillaceae</taxon>
        <taxon>Sporolactobacillus</taxon>
    </lineage>
</organism>
<feature type="short sequence motif" description="GXSXG" evidence="2">
    <location>
        <begin position="36"/>
        <end position="40"/>
    </location>
</feature>
<dbReference type="InterPro" id="IPR016035">
    <property type="entry name" value="Acyl_Trfase/lysoPLipase"/>
</dbReference>
<dbReference type="OrthoDB" id="9770965at2"/>
<dbReference type="GO" id="GO:0016042">
    <property type="term" value="P:lipid catabolic process"/>
    <property type="evidence" value="ECO:0007669"/>
    <property type="project" value="UniProtKB-UniRule"/>
</dbReference>
<dbReference type="EMBL" id="SRJD01000025">
    <property type="protein sequence ID" value="TGA96401.1"/>
    <property type="molecule type" value="Genomic_DNA"/>
</dbReference>
<keyword evidence="3" id="KW-0472">Membrane</keyword>
<reference evidence="5 6" key="1">
    <citation type="journal article" date="2015" name="Int. J. Syst. Evol. Microbiol.">
        <title>Sporolactobacillus shoreae sp. nov. and Sporolactobacillus spathodeae sp. nov., two spore-forming lactic acid bacteria isolated from tree barks in Thailand.</title>
        <authorList>
            <person name="Thamacharoensuk T."/>
            <person name="Kitahara M."/>
            <person name="Ohkuma M."/>
            <person name="Thongchul N."/>
            <person name="Tanasupawat S."/>
        </authorList>
    </citation>
    <scope>NUCLEOTIDE SEQUENCE [LARGE SCALE GENOMIC DNA]</scope>
    <source>
        <strain evidence="5 6">BK92</strain>
    </source>
</reference>
<keyword evidence="2" id="KW-0442">Lipid degradation</keyword>
<dbReference type="PANTHER" id="PTHR46394">
    <property type="entry name" value="ANNEXIN"/>
    <property type="match status" value="1"/>
</dbReference>
<keyword evidence="6" id="KW-1185">Reference proteome</keyword>
<dbReference type="AlphaFoldDB" id="A0A4Z0GIK3"/>
<feature type="domain" description="PNPLA" evidence="4">
    <location>
        <begin position="5"/>
        <end position="196"/>
    </location>
</feature>
<gene>
    <name evidence="5" type="ORF">E4665_15715</name>
</gene>
<dbReference type="RefSeq" id="WP_135349745.1">
    <property type="nucleotide sequence ID" value="NZ_SRJD01000025.1"/>
</dbReference>
<feature type="active site" description="Nucleophile" evidence="2">
    <location>
        <position position="38"/>
    </location>
</feature>
<dbReference type="SUPFAM" id="SSF52151">
    <property type="entry name" value="FabD/lysophospholipase-like"/>
    <property type="match status" value="1"/>
</dbReference>
<keyword evidence="2" id="KW-0378">Hydrolase</keyword>
<dbReference type="GO" id="GO:0016787">
    <property type="term" value="F:hydrolase activity"/>
    <property type="evidence" value="ECO:0007669"/>
    <property type="project" value="UniProtKB-UniRule"/>
</dbReference>
<evidence type="ECO:0000256" key="2">
    <source>
        <dbReference type="PROSITE-ProRule" id="PRU01161"/>
    </source>
</evidence>
<accession>A0A4Z0GIK3</accession>
<evidence type="ECO:0000313" key="5">
    <source>
        <dbReference type="EMBL" id="TGA96401.1"/>
    </source>
</evidence>
<dbReference type="Pfam" id="PF01734">
    <property type="entry name" value="Patatin"/>
    <property type="match status" value="1"/>
</dbReference>
<evidence type="ECO:0000256" key="3">
    <source>
        <dbReference type="SAM" id="Phobius"/>
    </source>
</evidence>
<evidence type="ECO:0000256" key="1">
    <source>
        <dbReference type="ARBA" id="ARBA00023098"/>
    </source>
</evidence>
<feature type="transmembrane region" description="Helical" evidence="3">
    <location>
        <begin position="6"/>
        <end position="22"/>
    </location>
</feature>
<evidence type="ECO:0000259" key="4">
    <source>
        <dbReference type="PROSITE" id="PS51635"/>
    </source>
</evidence>
<dbReference type="Gene3D" id="3.40.1090.10">
    <property type="entry name" value="Cytosolic phospholipase A2 catalytic domain"/>
    <property type="match status" value="2"/>
</dbReference>
<dbReference type="PANTHER" id="PTHR46394:SF1">
    <property type="entry name" value="PNPLA DOMAIN-CONTAINING PROTEIN"/>
    <property type="match status" value="1"/>
</dbReference>
<proteinExistence type="predicted"/>
<name>A0A4Z0GIK3_9BACL</name>
<feature type="short sequence motif" description="GXGXXG" evidence="2">
    <location>
        <begin position="9"/>
        <end position="14"/>
    </location>
</feature>
<keyword evidence="3" id="KW-0812">Transmembrane</keyword>